<organism evidence="2 3">
    <name type="scientific">Rhodohalobacter sulfatireducens</name>
    <dbReference type="NCBI Taxonomy" id="2911366"/>
    <lineage>
        <taxon>Bacteria</taxon>
        <taxon>Pseudomonadati</taxon>
        <taxon>Balneolota</taxon>
        <taxon>Balneolia</taxon>
        <taxon>Balneolales</taxon>
        <taxon>Balneolaceae</taxon>
        <taxon>Rhodohalobacter</taxon>
    </lineage>
</organism>
<dbReference type="Proteomes" id="UP001165366">
    <property type="component" value="Unassembled WGS sequence"/>
</dbReference>
<evidence type="ECO:0000313" key="3">
    <source>
        <dbReference type="Proteomes" id="UP001165366"/>
    </source>
</evidence>
<accession>A0ABS9KDA0</accession>
<feature type="transmembrane region" description="Helical" evidence="1">
    <location>
        <begin position="32"/>
        <end position="52"/>
    </location>
</feature>
<evidence type="ECO:0000256" key="1">
    <source>
        <dbReference type="SAM" id="Phobius"/>
    </source>
</evidence>
<comment type="caution">
    <text evidence="2">The sequence shown here is derived from an EMBL/GenBank/DDBJ whole genome shotgun (WGS) entry which is preliminary data.</text>
</comment>
<protein>
    <recommendedName>
        <fullName evidence="4">DUF4231 domain-containing protein</fullName>
    </recommendedName>
</protein>
<feature type="transmembrane region" description="Helical" evidence="1">
    <location>
        <begin position="72"/>
        <end position="93"/>
    </location>
</feature>
<keyword evidence="1" id="KW-0812">Transmembrane</keyword>
<evidence type="ECO:0000313" key="2">
    <source>
        <dbReference type="EMBL" id="MCG2588823.1"/>
    </source>
</evidence>
<keyword evidence="1" id="KW-0472">Membrane</keyword>
<keyword evidence="1" id="KW-1133">Transmembrane helix</keyword>
<evidence type="ECO:0008006" key="4">
    <source>
        <dbReference type="Google" id="ProtNLM"/>
    </source>
</evidence>
<name>A0ABS9KDA0_9BACT</name>
<dbReference type="RefSeq" id="WP_237853789.1">
    <property type="nucleotide sequence ID" value="NZ_JAKLWS010000010.1"/>
</dbReference>
<gene>
    <name evidence="2" type="ORF">L6773_09615</name>
</gene>
<reference evidence="2" key="2">
    <citation type="submission" date="2024-05" db="EMBL/GenBank/DDBJ databases">
        <title>Rhodohalobacter halophilus gen. nov., sp. nov., a moderately halophilic member of the family Balneolaceae.</title>
        <authorList>
            <person name="Xia J."/>
        </authorList>
    </citation>
    <scope>NUCLEOTIDE SEQUENCE</scope>
    <source>
        <strain evidence="2">WB101</strain>
    </source>
</reference>
<dbReference type="EMBL" id="JAKLWS010000010">
    <property type="protein sequence ID" value="MCG2588823.1"/>
    <property type="molecule type" value="Genomic_DNA"/>
</dbReference>
<proteinExistence type="predicted"/>
<reference evidence="2" key="1">
    <citation type="submission" date="2022-01" db="EMBL/GenBank/DDBJ databases">
        <authorList>
            <person name="Wang Y."/>
        </authorList>
    </citation>
    <scope>NUCLEOTIDE SEQUENCE</scope>
    <source>
        <strain evidence="2">WB101</strain>
    </source>
</reference>
<sequence length="144" mass="15587">MNDKDALLKKINTKRGEVSDYLKKNEPRHSRYITISIVAGALAAALTAGPGVGGPGFIESAKGVISFGIPVWQVLCLVATLLSMSAVIANGLLKARDLTSKITQVRGCDAKLEGLETMLEFEQIDLKQATSLYTQYLTEIPHIR</sequence>
<keyword evidence="3" id="KW-1185">Reference proteome</keyword>